<dbReference type="KEGG" id="sdyn:Mal52_13020"/>
<accession>A0A517ZK98</accession>
<dbReference type="AlphaFoldDB" id="A0A517ZK98"/>
<reference evidence="2 3" key="1">
    <citation type="submission" date="2019-02" db="EMBL/GenBank/DDBJ databases">
        <title>Deep-cultivation of Planctomycetes and their phenomic and genomic characterization uncovers novel biology.</title>
        <authorList>
            <person name="Wiegand S."/>
            <person name="Jogler M."/>
            <person name="Boedeker C."/>
            <person name="Pinto D."/>
            <person name="Vollmers J."/>
            <person name="Rivas-Marin E."/>
            <person name="Kohn T."/>
            <person name="Peeters S.H."/>
            <person name="Heuer A."/>
            <person name="Rast P."/>
            <person name="Oberbeckmann S."/>
            <person name="Bunk B."/>
            <person name="Jeske O."/>
            <person name="Meyerdierks A."/>
            <person name="Storesund J.E."/>
            <person name="Kallscheuer N."/>
            <person name="Luecker S."/>
            <person name="Lage O.M."/>
            <person name="Pohl T."/>
            <person name="Merkel B.J."/>
            <person name="Hornburger P."/>
            <person name="Mueller R.-W."/>
            <person name="Bruemmer F."/>
            <person name="Labrenz M."/>
            <person name="Spormann A.M."/>
            <person name="Op den Camp H."/>
            <person name="Overmann J."/>
            <person name="Amann R."/>
            <person name="Jetten M.S.M."/>
            <person name="Mascher T."/>
            <person name="Medema M.H."/>
            <person name="Devos D.P."/>
            <person name="Kaster A.-K."/>
            <person name="Ovreas L."/>
            <person name="Rohde M."/>
            <person name="Galperin M.Y."/>
            <person name="Jogler C."/>
        </authorList>
    </citation>
    <scope>NUCLEOTIDE SEQUENCE [LARGE SCALE GENOMIC DNA]</scope>
    <source>
        <strain evidence="2 3">Mal52</strain>
    </source>
</reference>
<keyword evidence="3" id="KW-1185">Reference proteome</keyword>
<organism evidence="2 3">
    <name type="scientific">Symmachiella dynata</name>
    <dbReference type="NCBI Taxonomy" id="2527995"/>
    <lineage>
        <taxon>Bacteria</taxon>
        <taxon>Pseudomonadati</taxon>
        <taxon>Planctomycetota</taxon>
        <taxon>Planctomycetia</taxon>
        <taxon>Planctomycetales</taxon>
        <taxon>Planctomycetaceae</taxon>
        <taxon>Symmachiella</taxon>
    </lineage>
</organism>
<dbReference type="RefSeq" id="WP_145374836.1">
    <property type="nucleotide sequence ID" value="NZ_CP036276.1"/>
</dbReference>
<feature type="transmembrane region" description="Helical" evidence="1">
    <location>
        <begin position="39"/>
        <end position="60"/>
    </location>
</feature>
<protein>
    <recommendedName>
        <fullName evidence="4">Transglycosylase associated protein</fullName>
    </recommendedName>
</protein>
<proteinExistence type="predicted"/>
<dbReference type="EMBL" id="CP036276">
    <property type="protein sequence ID" value="QDU42833.1"/>
    <property type="molecule type" value="Genomic_DNA"/>
</dbReference>
<feature type="transmembrane region" description="Helical" evidence="1">
    <location>
        <begin position="6"/>
        <end position="27"/>
    </location>
</feature>
<evidence type="ECO:0008006" key="4">
    <source>
        <dbReference type="Google" id="ProtNLM"/>
    </source>
</evidence>
<evidence type="ECO:0000313" key="2">
    <source>
        <dbReference type="EMBL" id="QDU42833.1"/>
    </source>
</evidence>
<evidence type="ECO:0000256" key="1">
    <source>
        <dbReference type="SAM" id="Phobius"/>
    </source>
</evidence>
<name>A0A517ZK98_9PLAN</name>
<evidence type="ECO:0000313" key="3">
    <source>
        <dbReference type="Proteomes" id="UP000319383"/>
    </source>
</evidence>
<keyword evidence="1" id="KW-0812">Transmembrane</keyword>
<sequence>MKFELAQIVVWLIVGALAGSLAGMVVTFKKEGLGRWTNLGVGLAGALIGGGLFKVLNINLALGELNVSFQDLVSAFAGSMVLIIIWWIVSKTRRRKSHSNEHDSSHP</sequence>
<feature type="transmembrane region" description="Helical" evidence="1">
    <location>
        <begin position="72"/>
        <end position="89"/>
    </location>
</feature>
<gene>
    <name evidence="2" type="ORF">Mal52_13020</name>
</gene>
<keyword evidence="1" id="KW-0472">Membrane</keyword>
<keyword evidence="1" id="KW-1133">Transmembrane helix</keyword>
<dbReference type="Proteomes" id="UP000319383">
    <property type="component" value="Chromosome"/>
</dbReference>